<reference evidence="3" key="1">
    <citation type="submission" date="2022-07" db="EMBL/GenBank/DDBJ databases">
        <title>Phylogenomic reconstructions and comparative analyses of Kickxellomycotina fungi.</title>
        <authorList>
            <person name="Reynolds N.K."/>
            <person name="Stajich J.E."/>
            <person name="Barry K."/>
            <person name="Grigoriev I.V."/>
            <person name="Crous P."/>
            <person name="Smith M.E."/>
        </authorList>
    </citation>
    <scope>NUCLEOTIDE SEQUENCE</scope>
    <source>
        <strain evidence="3">NBRC 32514</strain>
    </source>
</reference>
<dbReference type="Proteomes" id="UP001149813">
    <property type="component" value="Unassembled WGS sequence"/>
</dbReference>
<dbReference type="GO" id="GO:0005886">
    <property type="term" value="C:plasma membrane"/>
    <property type="evidence" value="ECO:0007669"/>
    <property type="project" value="TreeGrafter"/>
</dbReference>
<evidence type="ECO:0000313" key="4">
    <source>
        <dbReference type="Proteomes" id="UP001149813"/>
    </source>
</evidence>
<dbReference type="Pfam" id="PF01417">
    <property type="entry name" value="ENTH"/>
    <property type="match status" value="1"/>
</dbReference>
<dbReference type="GO" id="GO:0006897">
    <property type="term" value="P:endocytosis"/>
    <property type="evidence" value="ECO:0007669"/>
    <property type="project" value="TreeGrafter"/>
</dbReference>
<feature type="region of interest" description="Disordered" evidence="1">
    <location>
        <begin position="222"/>
        <end position="362"/>
    </location>
</feature>
<feature type="compositionally biased region" description="Polar residues" evidence="1">
    <location>
        <begin position="473"/>
        <end position="497"/>
    </location>
</feature>
<feature type="region of interest" description="Disordered" evidence="1">
    <location>
        <begin position="145"/>
        <end position="209"/>
    </location>
</feature>
<dbReference type="GO" id="GO:0005543">
    <property type="term" value="F:phospholipid binding"/>
    <property type="evidence" value="ECO:0007669"/>
    <property type="project" value="TreeGrafter"/>
</dbReference>
<organism evidence="3 4">
    <name type="scientific">Coemansia erecta</name>
    <dbReference type="NCBI Taxonomy" id="147472"/>
    <lineage>
        <taxon>Eukaryota</taxon>
        <taxon>Fungi</taxon>
        <taxon>Fungi incertae sedis</taxon>
        <taxon>Zoopagomycota</taxon>
        <taxon>Kickxellomycotina</taxon>
        <taxon>Kickxellomycetes</taxon>
        <taxon>Kickxellales</taxon>
        <taxon>Kickxellaceae</taxon>
        <taxon>Coemansia</taxon>
    </lineage>
</organism>
<dbReference type="GO" id="GO:0030276">
    <property type="term" value="F:clathrin binding"/>
    <property type="evidence" value="ECO:0007669"/>
    <property type="project" value="TreeGrafter"/>
</dbReference>
<feature type="compositionally biased region" description="Low complexity" evidence="1">
    <location>
        <begin position="200"/>
        <end position="209"/>
    </location>
</feature>
<dbReference type="AlphaFoldDB" id="A0A9W7Y4K2"/>
<dbReference type="InterPro" id="IPR013809">
    <property type="entry name" value="ENTH"/>
</dbReference>
<dbReference type="PANTHER" id="PTHR12276">
    <property type="entry name" value="EPSIN/ENT-RELATED"/>
    <property type="match status" value="1"/>
</dbReference>
<dbReference type="FunFam" id="1.25.40.90:FF:000006">
    <property type="entry name" value="Clathrin interactor 1"/>
    <property type="match status" value="1"/>
</dbReference>
<dbReference type="InterPro" id="IPR008942">
    <property type="entry name" value="ENTH_VHS"/>
</dbReference>
<feature type="compositionally biased region" description="Polar residues" evidence="1">
    <location>
        <begin position="250"/>
        <end position="268"/>
    </location>
</feature>
<dbReference type="Gene3D" id="1.25.40.90">
    <property type="match status" value="1"/>
</dbReference>
<dbReference type="GO" id="GO:0030125">
    <property type="term" value="C:clathrin vesicle coat"/>
    <property type="evidence" value="ECO:0007669"/>
    <property type="project" value="TreeGrafter"/>
</dbReference>
<dbReference type="PROSITE" id="PS50942">
    <property type="entry name" value="ENTH"/>
    <property type="match status" value="1"/>
</dbReference>
<feature type="region of interest" description="Disordered" evidence="1">
    <location>
        <begin position="398"/>
        <end position="445"/>
    </location>
</feature>
<keyword evidence="4" id="KW-1185">Reference proteome</keyword>
<feature type="compositionally biased region" description="Polar residues" evidence="1">
    <location>
        <begin position="405"/>
        <end position="432"/>
    </location>
</feature>
<accession>A0A9W7Y4K2</accession>
<name>A0A9W7Y4K2_9FUNG</name>
<dbReference type="GO" id="GO:0005768">
    <property type="term" value="C:endosome"/>
    <property type="evidence" value="ECO:0007669"/>
    <property type="project" value="TreeGrafter"/>
</dbReference>
<feature type="compositionally biased region" description="Low complexity" evidence="1">
    <location>
        <begin position="182"/>
        <end position="193"/>
    </location>
</feature>
<proteinExistence type="predicted"/>
<feature type="compositionally biased region" description="Basic and acidic residues" evidence="1">
    <location>
        <begin position="148"/>
        <end position="164"/>
    </location>
</feature>
<dbReference type="PANTHER" id="PTHR12276:SF45">
    <property type="entry name" value="CLATHRIN INTERACTOR 1"/>
    <property type="match status" value="1"/>
</dbReference>
<feature type="compositionally biased region" description="Low complexity" evidence="1">
    <location>
        <begin position="325"/>
        <end position="344"/>
    </location>
</feature>
<dbReference type="SMART" id="SM00273">
    <property type="entry name" value="ENTH"/>
    <property type="match status" value="1"/>
</dbReference>
<feature type="compositionally biased region" description="Gly residues" evidence="1">
    <location>
        <begin position="166"/>
        <end position="181"/>
    </location>
</feature>
<feature type="region of interest" description="Disordered" evidence="1">
    <location>
        <begin position="464"/>
        <end position="497"/>
    </location>
</feature>
<comment type="caution">
    <text evidence="3">The sequence shown here is derived from an EMBL/GenBank/DDBJ whole genome shotgun (WGS) entry which is preliminary data.</text>
</comment>
<dbReference type="OrthoDB" id="4033880at2759"/>
<dbReference type="EMBL" id="JANBOJ010000018">
    <property type="protein sequence ID" value="KAJ1724881.1"/>
    <property type="molecule type" value="Genomic_DNA"/>
</dbReference>
<protein>
    <submittedName>
        <fullName evidence="3">Epsin-3, clathrin recruitment and traffic between the Golgi and endosome</fullName>
    </submittedName>
</protein>
<evidence type="ECO:0000313" key="3">
    <source>
        <dbReference type="EMBL" id="KAJ1724881.1"/>
    </source>
</evidence>
<dbReference type="SUPFAM" id="SSF48464">
    <property type="entry name" value="ENTH/VHS domain"/>
    <property type="match status" value="1"/>
</dbReference>
<feature type="domain" description="ENTH" evidence="2">
    <location>
        <begin position="21"/>
        <end position="154"/>
    </location>
</feature>
<gene>
    <name evidence="3" type="primary">ENT3</name>
    <name evidence="3" type="ORF">LPJ53_000879</name>
</gene>
<evidence type="ECO:0000259" key="2">
    <source>
        <dbReference type="PROSITE" id="PS50942"/>
    </source>
</evidence>
<sequence>MDKLSEISKWDVLNVYNKVKNVVMNYTELEIKVHEATGPEPWGASSTLMREIADATHNRKNCDEIMPAIYMRFNDTDPSNWRQVYKALQLLEFLIKNGSENVVDEVRGHITIVKMLKNFHHVDANGKDQGINVRHRSKELVDLVQNSERLREERKKAKDNRDKYGGYAGGSSQYGGFGSTGGASSSSSRPSQGRYGGFGSSSAGRSGGSKYAGFGSDQFMSTSSRYDDRSDSGSSGANYRDDSDGRRTATPATSSNAESGRNSRQKSPAVSKPAPTQPVVADLFSFDDDDGDNVSTSFAAQPLSPAPSAGGSKPGSDLLTSFALPGPSTASAPPKPAAVPSANALDDDWGDFQGGSSASASVARPLQAAPLASNSGATKSTNTMVDLMGGDDLGLGFQPLPVSPAANTQAPKYNTSAAFQQPLSPTSASNTPGKKETAAKPAATGAFSDIWDMSSELLSMDSLSISKKSGSSAQNQKQSSKVPMNKLAASNQQNSLI</sequence>
<evidence type="ECO:0000256" key="1">
    <source>
        <dbReference type="SAM" id="MobiDB-lite"/>
    </source>
</evidence>